<name>A0A974D646_XENLA</name>
<reference evidence="2" key="1">
    <citation type="journal article" date="2016" name="Nature">
        <title>Genome evolution in the allotetraploid frog Xenopus laevis.</title>
        <authorList>
            <person name="Session A.M."/>
            <person name="Uno Y."/>
            <person name="Kwon T."/>
            <person name="Chapman J.A."/>
            <person name="Toyoda A."/>
            <person name="Takahashi S."/>
            <person name="Fukui A."/>
            <person name="Hikosaka A."/>
            <person name="Suzuki A."/>
            <person name="Kondo M."/>
            <person name="van Heeringen S.J."/>
            <person name="Quigley I."/>
            <person name="Heinz S."/>
            <person name="Ogino H."/>
            <person name="Ochi H."/>
            <person name="Hellsten U."/>
            <person name="Lyons J.B."/>
            <person name="Simakov O."/>
            <person name="Putnam N."/>
            <person name="Stites J."/>
            <person name="Kuroki Y."/>
            <person name="Tanaka T."/>
            <person name="Michiue T."/>
            <person name="Watanabe M."/>
            <person name="Bogdanovic O."/>
            <person name="Lister R."/>
            <person name="Georgiou G."/>
            <person name="Paranjpe S.S."/>
            <person name="van Kruijsbergen I."/>
            <person name="Shu S."/>
            <person name="Carlson J."/>
            <person name="Kinoshita T."/>
            <person name="Ohta Y."/>
            <person name="Mawaribuchi S."/>
            <person name="Jenkins J."/>
            <person name="Grimwood J."/>
            <person name="Schmutz J."/>
            <person name="Mitros T."/>
            <person name="Mozaffari S.V."/>
            <person name="Suzuki Y."/>
            <person name="Haramoto Y."/>
            <person name="Yamamoto T.S."/>
            <person name="Takagi C."/>
            <person name="Heald R."/>
            <person name="Miller K."/>
            <person name="Haudenschild C."/>
            <person name="Kitzman J."/>
            <person name="Nakayama T."/>
            <person name="Izutsu Y."/>
            <person name="Robert J."/>
            <person name="Fortriede J."/>
            <person name="Burns K."/>
            <person name="Lotay V."/>
            <person name="Karimi K."/>
            <person name="Yasuoka Y."/>
            <person name="Dichmann D.S."/>
            <person name="Flajnik M.F."/>
            <person name="Houston D.W."/>
            <person name="Shendure J."/>
            <person name="DuPasquier L."/>
            <person name="Vize P.D."/>
            <person name="Zorn A.M."/>
            <person name="Ito M."/>
            <person name="Marcotte E.M."/>
            <person name="Wallingford J.B."/>
            <person name="Ito Y."/>
            <person name="Asashima M."/>
            <person name="Ueno N."/>
            <person name="Matsuda Y."/>
            <person name="Veenstra G.J."/>
            <person name="Fujiyama A."/>
            <person name="Harland R.M."/>
            <person name="Taira M."/>
            <person name="Rokhsar D.S."/>
        </authorList>
    </citation>
    <scope>NUCLEOTIDE SEQUENCE [LARGE SCALE GENOMIC DNA]</scope>
    <source>
        <strain evidence="2">J</strain>
    </source>
</reference>
<organism evidence="1 2">
    <name type="scientific">Xenopus laevis</name>
    <name type="common">African clawed frog</name>
    <dbReference type="NCBI Taxonomy" id="8355"/>
    <lineage>
        <taxon>Eukaryota</taxon>
        <taxon>Metazoa</taxon>
        <taxon>Chordata</taxon>
        <taxon>Craniata</taxon>
        <taxon>Vertebrata</taxon>
        <taxon>Euteleostomi</taxon>
        <taxon>Amphibia</taxon>
        <taxon>Batrachia</taxon>
        <taxon>Anura</taxon>
        <taxon>Pipoidea</taxon>
        <taxon>Pipidae</taxon>
        <taxon>Xenopodinae</taxon>
        <taxon>Xenopus</taxon>
        <taxon>Xenopus</taxon>
    </lineage>
</organism>
<evidence type="ECO:0000313" key="1">
    <source>
        <dbReference type="EMBL" id="OCT86318.1"/>
    </source>
</evidence>
<dbReference type="EMBL" id="CM004471">
    <property type="protein sequence ID" value="OCT86318.1"/>
    <property type="molecule type" value="Genomic_DNA"/>
</dbReference>
<evidence type="ECO:0000313" key="2">
    <source>
        <dbReference type="Proteomes" id="UP000694892"/>
    </source>
</evidence>
<dbReference type="Proteomes" id="UP000694892">
    <property type="component" value="Chromosome 3S"/>
</dbReference>
<dbReference type="AlphaFoldDB" id="A0A974D646"/>
<accession>A0A974D646</accession>
<protein>
    <submittedName>
        <fullName evidence="1">Uncharacterized protein</fullName>
    </submittedName>
</protein>
<sequence length="107" mass="12909">MEMETTFSLWCKVKSDERLRRCIYNQARMEDTTIDLHVNSSLHRGLYDYLCRHLHNTFRSHRFGFVQTLLPPPTVECFTYITLPFPHYAQIRKGQKNKKCTKKWIKN</sequence>
<gene>
    <name evidence="1" type="ORF">XELAEV_18020010mg</name>
</gene>
<proteinExistence type="predicted"/>